<dbReference type="PANTHER" id="PTHR30441:SF8">
    <property type="entry name" value="DUF748 DOMAIN-CONTAINING PROTEIN"/>
    <property type="match status" value="1"/>
</dbReference>
<organism evidence="2 3">
    <name type="scientific">Desulfuromonas acetoxidans (strain DSM 684 / 11070)</name>
    <dbReference type="NCBI Taxonomy" id="281689"/>
    <lineage>
        <taxon>Bacteria</taxon>
        <taxon>Pseudomonadati</taxon>
        <taxon>Thermodesulfobacteriota</taxon>
        <taxon>Desulfuromonadia</taxon>
        <taxon>Desulfuromonadales</taxon>
        <taxon>Desulfuromonadaceae</taxon>
        <taxon>Desulfuromonas</taxon>
    </lineage>
</organism>
<gene>
    <name evidence="2" type="ORF">Dace_0705</name>
</gene>
<dbReference type="PANTHER" id="PTHR30441">
    <property type="entry name" value="DUF748 DOMAIN-CONTAINING PROTEIN"/>
    <property type="match status" value="1"/>
</dbReference>
<reference evidence="2" key="1">
    <citation type="submission" date="2006-05" db="EMBL/GenBank/DDBJ databases">
        <title>Annotation of the draft genome assembly of Desulfuromonas acetoxidans DSM 684.</title>
        <authorList>
            <consortium name="US DOE Joint Genome Institute (JGI-ORNL)"/>
            <person name="Larimer F."/>
            <person name="Land M."/>
            <person name="Hauser L."/>
        </authorList>
    </citation>
    <scope>NUCLEOTIDE SEQUENCE [LARGE SCALE GENOMIC DNA]</scope>
    <source>
        <strain evidence="2">DSM 684</strain>
    </source>
</reference>
<sequence>MSRWMKRSLITVAVIVGLLLLSMLVVPWQVKKQGTAWIAENTERTLTIEKAYFNPFTLKLELSGVTLTEPASDQPFVSWDRLMVAVSLRSIIDQALILRRIEIDHPYVKIDLLGEQQFNFSDFMHLGDDAPPPVEPVPEEESGPFLFSFNNIVISDGEIDFNDQASPQSSHHEIRQLALSVPVIGNVEYLADEYVTPELAMLLNGADIHAEGQSKPFDNSLETNLSLAFFNTDLAFYAQNAPVALPVDVQSGILDCEINLTYLVTKDELPKLLVNGDFALSELVVNEPDGKPLFAMPTLLLDVEQADVFKQDFTLSLIALFEPHLWLSRDEQAQLNLTRLFASSEPQSEEPPAVEGEGEGSMPLLLIRSLALHNGQLSFDDQSLKTPIAERIHGITLTVDNFSTHPDQQATLDLRLQTDHQLDVAINGQLGAVPAQADLAFSANGLQLEPYYPYLEQVLTAPLSGQVDAAAQLVYADGNTLVHDGAVTLRDLVVPFSGEDRFTLKQLQVNGTTVDVNAQQVNLGQLSLTQGDIKATRMADGSLSPEKLLRPAQQQPPQTTATQQDSKPWNINLASFDLGPFKLQFRDDTSEKKPLLVVNQIGVHAENLSFPKATKSPFKLTAKVGKTGDVRVDGSVVHTPLNLVATSRIKAFPLDDFNDFIPADLKLKVKDGQLFSTITTRLNQQGSDLKGTFSGDVAVHRFNLLDGFGGEMVRWDGLNLSGIQGDVAPFALHIKEVALNDYQANIEVAADGQVNLTSVQASEAAETEGEAAVEPKPEPAAVAEAMKPESSEPPADIRIDAVTLQGGTVSFTDRHLPSTFATTMYDLGGRISGLASDEEMQADVDLRGQLENNSPLTITGKLNPLSQDLFADLTISFKDIDLSPMTPYSGTYLGYAIDKGKLYLDLNYTIEHQQIEADNKVMIDQFTFGDSIDSEQATSLPVAFAISLLKDRNDEIHLDIPISGNLNDPDFSLASTIFTVLRNLLVKAATSPFALLSSLIPEGEDVSSISFTLGRSNISADQTHVLDSLAEVLTKRPSLILEISPYADQNNDPEAYRRQQLTEMLQAVKWEDMDDDERKNMTVGDVQITDEEYPDVLKQVYKNAEFPRPRNVLGFLKSLPPEEMEKLLLANIRAGDEEMAALAKARAMAVRDGILAINPELKPRLFLMTTEIYAEPESGPASRVEFGINAK</sequence>
<proteinExistence type="predicted"/>
<dbReference type="Pfam" id="PF05359">
    <property type="entry name" value="DUF748"/>
    <property type="match status" value="2"/>
</dbReference>
<name>Q1JXN5_DESA6</name>
<dbReference type="InterPro" id="IPR008023">
    <property type="entry name" value="DUF748"/>
</dbReference>
<comment type="caution">
    <text evidence="2">The sequence shown here is derived from an EMBL/GenBank/DDBJ whole genome shotgun (WGS) entry which is preliminary data.</text>
</comment>
<evidence type="ECO:0000313" key="2">
    <source>
        <dbReference type="EMBL" id="EAT14927.1"/>
    </source>
</evidence>
<evidence type="ECO:0000313" key="3">
    <source>
        <dbReference type="Proteomes" id="UP000005695"/>
    </source>
</evidence>
<evidence type="ECO:0008006" key="4">
    <source>
        <dbReference type="Google" id="ProtNLM"/>
    </source>
</evidence>
<reference evidence="2" key="2">
    <citation type="submission" date="2006-05" db="EMBL/GenBank/DDBJ databases">
        <title>Sequencing of the draft genome and assembly of Desulfuromonas acetoxidans DSM 684.</title>
        <authorList>
            <consortium name="US DOE Joint Genome Institute (JGI-PGF)"/>
            <person name="Copeland A."/>
            <person name="Lucas S."/>
            <person name="Lapidus A."/>
            <person name="Barry K."/>
            <person name="Detter J.C."/>
            <person name="Glavina del Rio T."/>
            <person name="Hammon N."/>
            <person name="Israni S."/>
            <person name="Dalin E."/>
            <person name="Tice H."/>
            <person name="Bruce D."/>
            <person name="Pitluck S."/>
            <person name="Richardson P."/>
        </authorList>
    </citation>
    <scope>NUCLEOTIDE SEQUENCE [LARGE SCALE GENOMIC DNA]</scope>
    <source>
        <strain evidence="2">DSM 684</strain>
    </source>
</reference>
<dbReference type="OrthoDB" id="9757969at2"/>
<feature type="compositionally biased region" description="Low complexity" evidence="1">
    <location>
        <begin position="772"/>
        <end position="785"/>
    </location>
</feature>
<evidence type="ECO:0000256" key="1">
    <source>
        <dbReference type="SAM" id="MobiDB-lite"/>
    </source>
</evidence>
<keyword evidence="3" id="KW-1185">Reference proteome</keyword>
<dbReference type="GO" id="GO:0005886">
    <property type="term" value="C:plasma membrane"/>
    <property type="evidence" value="ECO:0007669"/>
    <property type="project" value="TreeGrafter"/>
</dbReference>
<accession>Q1JXN5</accession>
<dbReference type="AlphaFoldDB" id="Q1JXN5"/>
<protein>
    <recommendedName>
        <fullName evidence="4">AsmA</fullName>
    </recommendedName>
</protein>
<dbReference type="Proteomes" id="UP000005695">
    <property type="component" value="Unassembled WGS sequence"/>
</dbReference>
<dbReference type="RefSeq" id="WP_006001740.1">
    <property type="nucleotide sequence ID" value="NZ_AAEW02000015.1"/>
</dbReference>
<feature type="region of interest" description="Disordered" evidence="1">
    <location>
        <begin position="760"/>
        <end position="793"/>
    </location>
</feature>
<dbReference type="GO" id="GO:0090313">
    <property type="term" value="P:regulation of protein targeting to membrane"/>
    <property type="evidence" value="ECO:0007669"/>
    <property type="project" value="TreeGrafter"/>
</dbReference>
<dbReference type="InterPro" id="IPR052894">
    <property type="entry name" value="AsmA-related"/>
</dbReference>
<dbReference type="EMBL" id="AAEW02000015">
    <property type="protein sequence ID" value="EAT14927.1"/>
    <property type="molecule type" value="Genomic_DNA"/>
</dbReference>